<feature type="non-terminal residue" evidence="4">
    <location>
        <position position="1"/>
    </location>
</feature>
<sequence>MAKRSREVFEPCSETSDLVNRLDFQNSSNAQLKTENISAISPKILHLDIESGEATSQALQMHCSLPPHRDTLIFTSYEEHEVHYNKFHVNRCVECRKNFPTNHFLNLHIEEYHDPLILVKRERGDKTYSCYVEDCDRKFATSSKRRLHLIDKHLFPKEYNFFVTVDGIDNQSSMLQLGRHRRRSSAAQNKAHREDRARRRNSSAIDSVPDAGTEYNQDHRDGGIHRSSTNITPITSKKDEDMEDLSSAMSALKVVPLSIRFGRGGSYGRGFARK</sequence>
<dbReference type="OMA" id="CMTPQKR"/>
<dbReference type="InterPro" id="IPR013087">
    <property type="entry name" value="Znf_C2H2_type"/>
</dbReference>
<evidence type="ECO:0000259" key="3">
    <source>
        <dbReference type="PROSITE" id="PS50157"/>
    </source>
</evidence>
<keyword evidence="5" id="KW-1185">Reference proteome</keyword>
<feature type="non-terminal residue" evidence="4">
    <location>
        <position position="274"/>
    </location>
</feature>
<dbReference type="EMBL" id="NCSJ02000004">
    <property type="protein sequence ID" value="RFU35843.1"/>
    <property type="molecule type" value="Genomic_DNA"/>
</dbReference>
<keyword evidence="1" id="KW-0862">Zinc</keyword>
<accession>A0A3E2HR58</accession>
<feature type="compositionally biased region" description="Polar residues" evidence="2">
    <location>
        <begin position="226"/>
        <end position="235"/>
    </location>
</feature>
<dbReference type="Gene3D" id="3.30.160.60">
    <property type="entry name" value="Classic Zinc Finger"/>
    <property type="match status" value="1"/>
</dbReference>
<dbReference type="PROSITE" id="PS50157">
    <property type="entry name" value="ZINC_FINGER_C2H2_2"/>
    <property type="match status" value="1"/>
</dbReference>
<keyword evidence="1" id="KW-0863">Zinc-finger</keyword>
<dbReference type="PANTHER" id="PTHR21354:SF0">
    <property type="entry name" value="ZINC FINGER PROTEIN 511"/>
    <property type="match status" value="1"/>
</dbReference>
<dbReference type="PANTHER" id="PTHR21354">
    <property type="entry name" value="ZINC FINGER PROTEIN 511"/>
    <property type="match status" value="1"/>
</dbReference>
<dbReference type="OrthoDB" id="18440at2759"/>
<proteinExistence type="predicted"/>
<reference evidence="4 5" key="1">
    <citation type="submission" date="2018-05" db="EMBL/GenBank/DDBJ databases">
        <title>Draft genome sequence of Scytalidium lignicola DSM 105466, a ubiquitous saprotrophic fungus.</title>
        <authorList>
            <person name="Buettner E."/>
            <person name="Gebauer A.M."/>
            <person name="Hofrichter M."/>
            <person name="Liers C."/>
            <person name="Kellner H."/>
        </authorList>
    </citation>
    <scope>NUCLEOTIDE SEQUENCE [LARGE SCALE GENOMIC DNA]</scope>
    <source>
        <strain evidence="4 5">DSM 105466</strain>
    </source>
</reference>
<dbReference type="InterPro" id="IPR036236">
    <property type="entry name" value="Znf_C2H2_sf"/>
</dbReference>
<name>A0A3E2HR58_SCYLI</name>
<organism evidence="4 5">
    <name type="scientific">Scytalidium lignicola</name>
    <name type="common">Hyphomycete</name>
    <dbReference type="NCBI Taxonomy" id="5539"/>
    <lineage>
        <taxon>Eukaryota</taxon>
        <taxon>Fungi</taxon>
        <taxon>Dikarya</taxon>
        <taxon>Ascomycota</taxon>
        <taxon>Pezizomycotina</taxon>
        <taxon>Leotiomycetes</taxon>
        <taxon>Leotiomycetes incertae sedis</taxon>
        <taxon>Scytalidium</taxon>
    </lineage>
</organism>
<dbReference type="Proteomes" id="UP000258309">
    <property type="component" value="Unassembled WGS sequence"/>
</dbReference>
<keyword evidence="1" id="KW-0479">Metal-binding</keyword>
<evidence type="ECO:0000313" key="4">
    <source>
        <dbReference type="EMBL" id="RFU35843.1"/>
    </source>
</evidence>
<comment type="caution">
    <text evidence="4">The sequence shown here is derived from an EMBL/GenBank/DDBJ whole genome shotgun (WGS) entry which is preliminary data.</text>
</comment>
<gene>
    <name evidence="4" type="ORF">B7463_g452</name>
</gene>
<protein>
    <recommendedName>
        <fullName evidence="3">C2H2-type domain-containing protein</fullName>
    </recommendedName>
</protein>
<evidence type="ECO:0000256" key="1">
    <source>
        <dbReference type="PROSITE-ProRule" id="PRU00042"/>
    </source>
</evidence>
<dbReference type="STRING" id="5539.A0A3E2HR58"/>
<dbReference type="AlphaFoldDB" id="A0A3E2HR58"/>
<dbReference type="GO" id="GO:0008270">
    <property type="term" value="F:zinc ion binding"/>
    <property type="evidence" value="ECO:0007669"/>
    <property type="project" value="UniProtKB-KW"/>
</dbReference>
<feature type="region of interest" description="Disordered" evidence="2">
    <location>
        <begin position="176"/>
        <end position="242"/>
    </location>
</feature>
<evidence type="ECO:0000313" key="5">
    <source>
        <dbReference type="Proteomes" id="UP000258309"/>
    </source>
</evidence>
<dbReference type="SUPFAM" id="SSF57667">
    <property type="entry name" value="beta-beta-alpha zinc fingers"/>
    <property type="match status" value="1"/>
</dbReference>
<feature type="domain" description="C2H2-type" evidence="3">
    <location>
        <begin position="128"/>
        <end position="158"/>
    </location>
</feature>
<dbReference type="InterPro" id="IPR039258">
    <property type="entry name" value="ZNF511"/>
</dbReference>
<dbReference type="PROSITE" id="PS00028">
    <property type="entry name" value="ZINC_FINGER_C2H2_1"/>
    <property type="match status" value="2"/>
</dbReference>
<dbReference type="SMART" id="SM00355">
    <property type="entry name" value="ZnF_C2H2"/>
    <property type="match status" value="2"/>
</dbReference>
<evidence type="ECO:0000256" key="2">
    <source>
        <dbReference type="SAM" id="MobiDB-lite"/>
    </source>
</evidence>